<dbReference type="Pfam" id="PF04851">
    <property type="entry name" value="ResIII"/>
    <property type="match status" value="1"/>
</dbReference>
<evidence type="ECO:0000313" key="3">
    <source>
        <dbReference type="Proteomes" id="UP000641646"/>
    </source>
</evidence>
<gene>
    <name evidence="2" type="ORF">H6G03_34430</name>
</gene>
<dbReference type="SUPFAM" id="SSF52540">
    <property type="entry name" value="P-loop containing nucleoside triphosphate hydrolases"/>
    <property type="match status" value="1"/>
</dbReference>
<dbReference type="AlphaFoldDB" id="A0A926VLG4"/>
<organism evidence="2 3">
    <name type="scientific">Aerosakkonema funiforme FACHB-1375</name>
    <dbReference type="NCBI Taxonomy" id="2949571"/>
    <lineage>
        <taxon>Bacteria</taxon>
        <taxon>Bacillati</taxon>
        <taxon>Cyanobacteriota</taxon>
        <taxon>Cyanophyceae</taxon>
        <taxon>Oscillatoriophycideae</taxon>
        <taxon>Aerosakkonematales</taxon>
        <taxon>Aerosakkonemataceae</taxon>
        <taxon>Aerosakkonema</taxon>
    </lineage>
</organism>
<dbReference type="GO" id="GO:0016787">
    <property type="term" value="F:hydrolase activity"/>
    <property type="evidence" value="ECO:0007669"/>
    <property type="project" value="InterPro"/>
</dbReference>
<evidence type="ECO:0000259" key="1">
    <source>
        <dbReference type="Pfam" id="PF04851"/>
    </source>
</evidence>
<dbReference type="GO" id="GO:0005524">
    <property type="term" value="F:ATP binding"/>
    <property type="evidence" value="ECO:0007669"/>
    <property type="project" value="InterPro"/>
</dbReference>
<accession>A0A926VLG4</accession>
<proteinExistence type="predicted"/>
<reference evidence="2" key="2">
    <citation type="submission" date="2020-08" db="EMBL/GenBank/DDBJ databases">
        <authorList>
            <person name="Chen M."/>
            <person name="Teng W."/>
            <person name="Zhao L."/>
            <person name="Hu C."/>
            <person name="Zhou Y."/>
            <person name="Han B."/>
            <person name="Song L."/>
            <person name="Shu W."/>
        </authorList>
    </citation>
    <scope>NUCLEOTIDE SEQUENCE</scope>
    <source>
        <strain evidence="2">FACHB-1375</strain>
    </source>
</reference>
<protein>
    <submittedName>
        <fullName evidence="2">DEAD/DEAH box helicase family protein</fullName>
    </submittedName>
</protein>
<keyword evidence="3" id="KW-1185">Reference proteome</keyword>
<dbReference type="InterPro" id="IPR006935">
    <property type="entry name" value="Helicase/UvrB_N"/>
</dbReference>
<reference evidence="2" key="1">
    <citation type="journal article" date="2015" name="ISME J.">
        <title>Draft Genome Sequence of Streptomyces incarnatus NRRL8089, which Produces the Nucleoside Antibiotic Sinefungin.</title>
        <authorList>
            <person name="Oshima K."/>
            <person name="Hattori M."/>
            <person name="Shimizu H."/>
            <person name="Fukuda K."/>
            <person name="Nemoto M."/>
            <person name="Inagaki K."/>
            <person name="Tamura T."/>
        </authorList>
    </citation>
    <scope>NUCLEOTIDE SEQUENCE</scope>
    <source>
        <strain evidence="2">FACHB-1375</strain>
    </source>
</reference>
<keyword evidence="2" id="KW-0347">Helicase</keyword>
<keyword evidence="2" id="KW-0067">ATP-binding</keyword>
<name>A0A926VLG4_9CYAN</name>
<dbReference type="Gene3D" id="3.40.50.300">
    <property type="entry name" value="P-loop containing nucleotide triphosphate hydrolases"/>
    <property type="match status" value="1"/>
</dbReference>
<dbReference type="GO" id="GO:0004386">
    <property type="term" value="F:helicase activity"/>
    <property type="evidence" value="ECO:0007669"/>
    <property type="project" value="UniProtKB-KW"/>
</dbReference>
<dbReference type="EMBL" id="JACJPW010000165">
    <property type="protein sequence ID" value="MBD2186100.1"/>
    <property type="molecule type" value="Genomic_DNA"/>
</dbReference>
<keyword evidence="2" id="KW-0547">Nucleotide-binding</keyword>
<dbReference type="RefSeq" id="WP_190475088.1">
    <property type="nucleotide sequence ID" value="NZ_JACJPW010000165.1"/>
</dbReference>
<comment type="caution">
    <text evidence="2">The sequence shown here is derived from an EMBL/GenBank/DDBJ whole genome shotgun (WGS) entry which is preliminary data.</text>
</comment>
<dbReference type="InterPro" id="IPR027417">
    <property type="entry name" value="P-loop_NTPase"/>
</dbReference>
<evidence type="ECO:0000313" key="2">
    <source>
        <dbReference type="EMBL" id="MBD2186100.1"/>
    </source>
</evidence>
<feature type="domain" description="Helicase/UvrB N-terminal" evidence="1">
    <location>
        <begin position="51"/>
        <end position="110"/>
    </location>
</feature>
<dbReference type="GO" id="GO:0003677">
    <property type="term" value="F:DNA binding"/>
    <property type="evidence" value="ECO:0007669"/>
    <property type="project" value="InterPro"/>
</dbReference>
<sequence length="140" mass="15834">MQDFPTLPVTHVPIYQSWPLYNLDILPPGVPPPSLAELKAEQWRSYAFNLDRVDLVVVNRQFLVNLLDRGEINPANVGLLIIDEAHHASAASYTKIINYFNSSLLVFLTGSRFRSDSKPIPHIQYTTIEDTSETGQIITR</sequence>
<dbReference type="Proteomes" id="UP000641646">
    <property type="component" value="Unassembled WGS sequence"/>
</dbReference>
<keyword evidence="2" id="KW-0378">Hydrolase</keyword>